<feature type="coiled-coil region" evidence="1">
    <location>
        <begin position="89"/>
        <end position="119"/>
    </location>
</feature>
<keyword evidence="1" id="KW-0175">Coiled coil</keyword>
<proteinExistence type="predicted"/>
<dbReference type="SUPFAM" id="SSF57997">
    <property type="entry name" value="Tropomyosin"/>
    <property type="match status" value="1"/>
</dbReference>
<feature type="coiled-coil region" evidence="1">
    <location>
        <begin position="19"/>
        <end position="60"/>
    </location>
</feature>
<organism evidence="2 3">
    <name type="scientific">Rhizophagus clarus</name>
    <dbReference type="NCBI Taxonomy" id="94130"/>
    <lineage>
        <taxon>Eukaryota</taxon>
        <taxon>Fungi</taxon>
        <taxon>Fungi incertae sedis</taxon>
        <taxon>Mucoromycota</taxon>
        <taxon>Glomeromycotina</taxon>
        <taxon>Glomeromycetes</taxon>
        <taxon>Glomerales</taxon>
        <taxon>Glomeraceae</taxon>
        <taxon>Rhizophagus</taxon>
    </lineage>
</organism>
<comment type="caution">
    <text evidence="2">The sequence shown here is derived from an EMBL/GenBank/DDBJ whole genome shotgun (WGS) entry which is preliminary data.</text>
</comment>
<protein>
    <submittedName>
        <fullName evidence="2">Uncharacterized protein</fullName>
    </submittedName>
</protein>
<evidence type="ECO:0000256" key="1">
    <source>
        <dbReference type="SAM" id="Coils"/>
    </source>
</evidence>
<evidence type="ECO:0000313" key="2">
    <source>
        <dbReference type="EMBL" id="GES73727.1"/>
    </source>
</evidence>
<dbReference type="Proteomes" id="UP000615446">
    <property type="component" value="Unassembled WGS sequence"/>
</dbReference>
<sequence>MGVEPAYLDQLNSNFDLGIKLVQKKIHKLKEEIKACERYISHLEKNLQSCNEEVNHLKDKCKVIQGDLKKCQDHLELKEEALIVQDRRIIQLEDRIDKLKSCIQELSKSNNNHSEEEQKNMVIPDILINIARALDRVEAYIDGDTSFNPKNTLDGIRISITTARELMQRNAQDAINMQGLYRLANERINALRNETTNLRNEVLQSRRGEQMLTLAYNNEVNERRREKAILQRINQRRKAEAELAEFNRAFVFNRYQKWKGRELNSQQIILNLQNNPLLANMANLVDVHKLIDPQLASLPYYDGQEEPDSYYAKLRTINETARPLAVAQFNLQARTNKMIGKMTGRFHPVLATNPYNANNAINNEPEFLNWLQGKYREVMVGTNQDAMRALMTERFSTMDTADTYEKRIKPYAQGLVYADILPYLYTHMPQYIEMRLRHVNPPNLGTFFTDLRRIWLESRGRIPEQQPYSNQASRKFK</sequence>
<dbReference type="Gene3D" id="1.10.287.1490">
    <property type="match status" value="1"/>
</dbReference>
<gene>
    <name evidence="2" type="ORF">RCL2_000124300</name>
</gene>
<accession>A0A8H3KUN2</accession>
<evidence type="ECO:0000313" key="3">
    <source>
        <dbReference type="Proteomes" id="UP000615446"/>
    </source>
</evidence>
<dbReference type="EMBL" id="BLAL01000010">
    <property type="protein sequence ID" value="GES73727.1"/>
    <property type="molecule type" value="Genomic_DNA"/>
</dbReference>
<name>A0A8H3KUN2_9GLOM</name>
<dbReference type="OrthoDB" id="2428276at2759"/>
<reference evidence="2" key="1">
    <citation type="submission" date="2019-10" db="EMBL/GenBank/DDBJ databases">
        <title>Conservation and host-specific expression of non-tandemly repeated heterogenous ribosome RNA gene in arbuscular mycorrhizal fungi.</title>
        <authorList>
            <person name="Maeda T."/>
            <person name="Kobayashi Y."/>
            <person name="Nakagawa T."/>
            <person name="Ezawa T."/>
            <person name="Yamaguchi K."/>
            <person name="Bino T."/>
            <person name="Nishimoto Y."/>
            <person name="Shigenobu S."/>
            <person name="Kawaguchi M."/>
        </authorList>
    </citation>
    <scope>NUCLEOTIDE SEQUENCE</scope>
    <source>
        <strain evidence="2">HR1</strain>
    </source>
</reference>
<dbReference type="AlphaFoldDB" id="A0A8H3KUN2"/>